<proteinExistence type="inferred from homology"/>
<organism evidence="12 13">
    <name type="scientific">Dipteronia dyeriana</name>
    <dbReference type="NCBI Taxonomy" id="168575"/>
    <lineage>
        <taxon>Eukaryota</taxon>
        <taxon>Viridiplantae</taxon>
        <taxon>Streptophyta</taxon>
        <taxon>Embryophyta</taxon>
        <taxon>Tracheophyta</taxon>
        <taxon>Spermatophyta</taxon>
        <taxon>Magnoliopsida</taxon>
        <taxon>eudicotyledons</taxon>
        <taxon>Gunneridae</taxon>
        <taxon>Pentapetalae</taxon>
        <taxon>rosids</taxon>
        <taxon>malvids</taxon>
        <taxon>Sapindales</taxon>
        <taxon>Sapindaceae</taxon>
        <taxon>Hippocastanoideae</taxon>
        <taxon>Acereae</taxon>
        <taxon>Dipteronia</taxon>
    </lineage>
</organism>
<keyword evidence="4" id="KW-0808">Transferase</keyword>
<dbReference type="GO" id="GO:0003899">
    <property type="term" value="F:DNA-directed RNA polymerase activity"/>
    <property type="evidence" value="ECO:0007669"/>
    <property type="project" value="UniProtKB-EC"/>
</dbReference>
<feature type="domain" description="RNA polymerase Rpb2" evidence="9">
    <location>
        <begin position="129"/>
        <end position="317"/>
    </location>
</feature>
<dbReference type="Proteomes" id="UP001280121">
    <property type="component" value="Unassembled WGS sequence"/>
</dbReference>
<dbReference type="Gene3D" id="3.90.1100.10">
    <property type="match status" value="2"/>
</dbReference>
<evidence type="ECO:0000259" key="9">
    <source>
        <dbReference type="Pfam" id="PF04561"/>
    </source>
</evidence>
<comment type="caution">
    <text evidence="12">The sequence shown here is derived from an EMBL/GenBank/DDBJ whole genome shotgun (WGS) entry which is preliminary data.</text>
</comment>
<dbReference type="EC" id="2.7.7.6" evidence="2"/>
<evidence type="ECO:0000256" key="8">
    <source>
        <dbReference type="RuleBase" id="RU000434"/>
    </source>
</evidence>
<dbReference type="InterPro" id="IPR007642">
    <property type="entry name" value="RNA_pol_Rpb2_2"/>
</dbReference>
<dbReference type="GO" id="GO:0000428">
    <property type="term" value="C:DNA-directed RNA polymerase complex"/>
    <property type="evidence" value="ECO:0007669"/>
    <property type="project" value="UniProtKB-KW"/>
</dbReference>
<feature type="domain" description="RNA polymerase beta subunit protrusion" evidence="10">
    <location>
        <begin position="5"/>
        <end position="360"/>
    </location>
</feature>
<comment type="catalytic activity">
    <reaction evidence="7">
        <text>RNA(n) + a ribonucleoside 5'-triphosphate = RNA(n+1) + diphosphate</text>
        <dbReference type="Rhea" id="RHEA:21248"/>
        <dbReference type="Rhea" id="RHEA-COMP:14527"/>
        <dbReference type="Rhea" id="RHEA-COMP:17342"/>
        <dbReference type="ChEBI" id="CHEBI:33019"/>
        <dbReference type="ChEBI" id="CHEBI:61557"/>
        <dbReference type="ChEBI" id="CHEBI:140395"/>
        <dbReference type="EC" id="2.7.7.6"/>
    </reaction>
</comment>
<evidence type="ECO:0000256" key="5">
    <source>
        <dbReference type="ARBA" id="ARBA00022695"/>
    </source>
</evidence>
<reference evidence="12" key="1">
    <citation type="journal article" date="2023" name="Plant J.">
        <title>Genome sequences and population genomics provide insights into the demographic history, inbreeding, and mutation load of two 'living fossil' tree species of Dipteronia.</title>
        <authorList>
            <person name="Feng Y."/>
            <person name="Comes H.P."/>
            <person name="Chen J."/>
            <person name="Zhu S."/>
            <person name="Lu R."/>
            <person name="Zhang X."/>
            <person name="Li P."/>
            <person name="Qiu J."/>
            <person name="Olsen K.M."/>
            <person name="Qiu Y."/>
        </authorList>
    </citation>
    <scope>NUCLEOTIDE SEQUENCE</scope>
    <source>
        <strain evidence="12">KIB01</strain>
    </source>
</reference>
<dbReference type="SUPFAM" id="SSF64484">
    <property type="entry name" value="beta and beta-prime subunits of DNA dependent RNA-polymerase"/>
    <property type="match status" value="1"/>
</dbReference>
<dbReference type="Pfam" id="PF04561">
    <property type="entry name" value="RNA_pol_Rpb2_2"/>
    <property type="match status" value="1"/>
</dbReference>
<name>A0AAD9WVU1_9ROSI</name>
<evidence type="ECO:0000256" key="6">
    <source>
        <dbReference type="ARBA" id="ARBA00023163"/>
    </source>
</evidence>
<dbReference type="GO" id="GO:0006351">
    <property type="term" value="P:DNA-templated transcription"/>
    <property type="evidence" value="ECO:0007669"/>
    <property type="project" value="InterPro"/>
</dbReference>
<protein>
    <recommendedName>
        <fullName evidence="2">DNA-directed RNA polymerase</fullName>
        <ecNumber evidence="2">2.7.7.6</ecNumber>
    </recommendedName>
</protein>
<feature type="domain" description="RNA polymerase Rpb2" evidence="11">
    <location>
        <begin position="392"/>
        <end position="456"/>
    </location>
</feature>
<evidence type="ECO:0000256" key="2">
    <source>
        <dbReference type="ARBA" id="ARBA00012418"/>
    </source>
</evidence>
<gene>
    <name evidence="12" type="ORF">Ddye_019235</name>
</gene>
<dbReference type="AlphaFoldDB" id="A0AAD9WVU1"/>
<evidence type="ECO:0000259" key="11">
    <source>
        <dbReference type="Pfam" id="PF04565"/>
    </source>
</evidence>
<evidence type="ECO:0000256" key="1">
    <source>
        <dbReference type="ARBA" id="ARBA00006835"/>
    </source>
</evidence>
<dbReference type="Pfam" id="PF04563">
    <property type="entry name" value="RNA_pol_Rpb2_1"/>
    <property type="match status" value="1"/>
</dbReference>
<dbReference type="InterPro" id="IPR007645">
    <property type="entry name" value="RNA_pol_Rpb2_3"/>
</dbReference>
<evidence type="ECO:0000256" key="3">
    <source>
        <dbReference type="ARBA" id="ARBA00022478"/>
    </source>
</evidence>
<keyword evidence="13" id="KW-1185">Reference proteome</keyword>
<evidence type="ECO:0000256" key="4">
    <source>
        <dbReference type="ARBA" id="ARBA00022679"/>
    </source>
</evidence>
<keyword evidence="6" id="KW-0804">Transcription</keyword>
<dbReference type="PANTHER" id="PTHR20856">
    <property type="entry name" value="DNA-DIRECTED RNA POLYMERASE I SUBUNIT 2"/>
    <property type="match status" value="1"/>
</dbReference>
<evidence type="ECO:0000313" key="12">
    <source>
        <dbReference type="EMBL" id="KAK2644040.1"/>
    </source>
</evidence>
<dbReference type="GO" id="GO:0003677">
    <property type="term" value="F:DNA binding"/>
    <property type="evidence" value="ECO:0007669"/>
    <property type="project" value="InterPro"/>
</dbReference>
<accession>A0AAD9WVU1</accession>
<dbReference type="Pfam" id="PF04565">
    <property type="entry name" value="RNA_pol_Rpb2_3"/>
    <property type="match status" value="1"/>
</dbReference>
<keyword evidence="3" id="KW-0240">DNA-directed RNA polymerase</keyword>
<keyword evidence="5" id="KW-0548">Nucleotidyltransferase</keyword>
<dbReference type="InterPro" id="IPR015712">
    <property type="entry name" value="DNA-dir_RNA_pol_su2"/>
</dbReference>
<evidence type="ECO:0000259" key="10">
    <source>
        <dbReference type="Pfam" id="PF04563"/>
    </source>
</evidence>
<dbReference type="InterPro" id="IPR007644">
    <property type="entry name" value="RNA_pol_bsu_protrusion"/>
</dbReference>
<sequence length="507" mass="57592">MQTIHSITFLQLHWDEPTLKESDGEVADLYPNIARLRNFTYSASLYVDVCYKMIKKKLNSNCEEEIESQRFNKVHIGKVPIMLKSDVCRLHGKSEKELTELRECPFDEGGYFIVNGIDRVLIGQERMSTNHVYVFQMRQPNKYAYVAEFRSRVKYPNRQPGPLFVRMLSKTRAKMGIRATLSSIREEIPIVIVFRALGVISDKQIIECMCYDILDTEMTVLLQPSLEEACYIRNQELVLEYIGKLGAPASVTEKEERIKYAKDILKMEMLPHVDDSGPFVGIKKSHNFGYIIHRLLLCALNRRAADDRDNFGNKRLDLAGPLLGSLFGMLFSKFTGEVQSMVKKFVDEEKDFKLDAIIAKKEKIITSGLKYSLATGNWSKSNAGDKRTGVSQVLNRITNDSTLSHLRRISSPIGREVKLAKPMQLHNTQWGMICPVETPVGKACGLVKNLALMVHITVGSAPDLILDCLKNLELKEIEDISTKKWPKEQKFLSVVAGLVSIGILIRW</sequence>
<dbReference type="GO" id="GO:0032549">
    <property type="term" value="F:ribonucleoside binding"/>
    <property type="evidence" value="ECO:0007669"/>
    <property type="project" value="InterPro"/>
</dbReference>
<comment type="similarity">
    <text evidence="1 8">Belongs to the RNA polymerase beta chain family.</text>
</comment>
<dbReference type="EMBL" id="JANJYI010000006">
    <property type="protein sequence ID" value="KAK2644040.1"/>
    <property type="molecule type" value="Genomic_DNA"/>
</dbReference>
<evidence type="ECO:0000256" key="7">
    <source>
        <dbReference type="ARBA" id="ARBA00048552"/>
    </source>
</evidence>
<evidence type="ECO:0000313" key="13">
    <source>
        <dbReference type="Proteomes" id="UP001280121"/>
    </source>
</evidence>